<evidence type="ECO:0000256" key="2">
    <source>
        <dbReference type="ARBA" id="ARBA00022553"/>
    </source>
</evidence>
<dbReference type="PANTHER" id="PTHR43439">
    <property type="entry name" value="PHENYLACETATE-COENZYME A LIGASE"/>
    <property type="match status" value="1"/>
</dbReference>
<feature type="domain" description="Thioester reductase (TE)" evidence="5">
    <location>
        <begin position="707"/>
        <end position="947"/>
    </location>
</feature>
<evidence type="ECO:0000313" key="6">
    <source>
        <dbReference type="EMBL" id="KAL0945860.1"/>
    </source>
</evidence>
<dbReference type="EMBL" id="JASNQZ010000015">
    <property type="protein sequence ID" value="KAL0945860.1"/>
    <property type="molecule type" value="Genomic_DNA"/>
</dbReference>
<evidence type="ECO:0000256" key="3">
    <source>
        <dbReference type="SAM" id="MobiDB-lite"/>
    </source>
</evidence>
<keyword evidence="1" id="KW-0596">Phosphopantetheine</keyword>
<keyword evidence="2" id="KW-0597">Phosphoprotein</keyword>
<keyword evidence="7" id="KW-1185">Reference proteome</keyword>
<gene>
    <name evidence="6" type="ORF">HGRIS_012145</name>
</gene>
<dbReference type="InterPro" id="IPR036291">
    <property type="entry name" value="NAD(P)-bd_dom_sf"/>
</dbReference>
<feature type="compositionally biased region" description="Polar residues" evidence="3">
    <location>
        <begin position="8"/>
        <end position="18"/>
    </location>
</feature>
<dbReference type="InterPro" id="IPR042099">
    <property type="entry name" value="ANL_N_sf"/>
</dbReference>
<protein>
    <recommendedName>
        <fullName evidence="8">Acetyl-CoA synthetase-like protein</fullName>
    </recommendedName>
</protein>
<name>A0ABR3IRD6_9AGAR</name>
<dbReference type="PANTHER" id="PTHR43439:SF2">
    <property type="entry name" value="ENZYME, PUTATIVE (JCVI)-RELATED"/>
    <property type="match status" value="1"/>
</dbReference>
<dbReference type="InterPro" id="IPR013120">
    <property type="entry name" value="FAR_NAD-bd"/>
</dbReference>
<evidence type="ECO:0000256" key="1">
    <source>
        <dbReference type="ARBA" id="ARBA00022450"/>
    </source>
</evidence>
<dbReference type="SUPFAM" id="SSF51735">
    <property type="entry name" value="NAD(P)-binding Rossmann-fold domains"/>
    <property type="match status" value="1"/>
</dbReference>
<dbReference type="Pfam" id="PF07993">
    <property type="entry name" value="NAD_binding_4"/>
    <property type="match status" value="1"/>
</dbReference>
<evidence type="ECO:0000259" key="4">
    <source>
        <dbReference type="Pfam" id="PF00501"/>
    </source>
</evidence>
<evidence type="ECO:0000259" key="5">
    <source>
        <dbReference type="Pfam" id="PF07993"/>
    </source>
</evidence>
<comment type="caution">
    <text evidence="6">The sequence shown here is derived from an EMBL/GenBank/DDBJ whole genome shotgun (WGS) entry which is preliminary data.</text>
</comment>
<dbReference type="SUPFAM" id="SSF56801">
    <property type="entry name" value="Acetyl-CoA synthetase-like"/>
    <property type="match status" value="1"/>
</dbReference>
<sequence length="1070" mass="117268">MSDVESLPTLQGAQSTTFRRPPLDGTLTIPELYAFHADNNPNHPLFVYHEEGKGLQTVYYPEAYRAIRRASKLVTQHRKRRAEKVTLKGTEAPPIGILAIADFISCFTLIVGVMNLGLAPFPISSRNSAIGVAHLCQKTEIRQLYVSSDPAMQRLAHQAVELLAKEGIEIELLAIPNFEELYQSTDDELDVRAGPFDKDAPAIILHSSGSTAFPKPIKISHRNFLEWGKLPYYGQVDICDIPLAAHSLPLFHAMGAITLTWPIATGCSIACFPPVNPPPFPTPEAFLSGIVNTRSQLVFCVPSFVEAWAREPKNLPVLQGLKALVFAGGPLAKSVGDRLRGAGVNLLPFYGMTEAGTLSIFVSNSTQQDEWQYFSFSGHLTLEFIPADGLPDIFEVVVMASPTFSPSVLNTSVNGKPGYATSDLAERHPTKPHLYRIYGRADDQIMLSTGEKTNPAPLEAILLQDPNIKAALLFGRERFQNGVLIQPAHEFDPTDLTLLTEFRNKIWETIEKVNVYAPAHSRIFKEMIITTSPAKPLEFTPKGTPRRHVCIATYTDEINALYAAVDTSSQTHLPVPAAWTPTSTLDFVRKAVGAVVLVPLSDDEDMFHQGCDSLQATWIRNTILHALRATTDISTHTVPLSFVYNNPSIGQLSQYVLGLITNAPNAPKSPEASAEDMKTLVEKYCHGLPTPSWPADVEESDDRVVLLTGSTGRYGCELLAELLLRPSVRKVYALNRLVAGSADVSERQRQAFRQWKLDETLLESTKLRFLTGDLAKVKLGLASEAYEELRTSVDTIIHNGWRVDFNLRLSSFEPLVAGLRNLIDLSLESTVPRGPRLVLVSSISVLRGHLGPSPALESFDHDAVIAVGSGYSESKWVAEQVLLRTSQQTSLRSAVVRVGQLCGDSRIGAWNTKEWVPAMVGAGQDVGCLPSRDEDVTWLPVDVAAKALLDLVPQASSPSNIFHLTSPRPVPWNDIMTPLATFLDLPVVPYSEWLSLLEGHGLAAQQKKGEPSRAVTLLDFFKGGYFGGEVPLSNANAVESSSTLAALQPLSEVDAKKYSQFWVNAGHIRP</sequence>
<dbReference type="InterPro" id="IPR051414">
    <property type="entry name" value="Adenylate-forming_Reductase"/>
</dbReference>
<feature type="domain" description="AMP-dependent synthetase/ligase" evidence="4">
    <location>
        <begin position="104"/>
        <end position="373"/>
    </location>
</feature>
<dbReference type="Gene3D" id="3.40.50.12780">
    <property type="entry name" value="N-terminal domain of ligase-like"/>
    <property type="match status" value="1"/>
</dbReference>
<proteinExistence type="predicted"/>
<accession>A0ABR3IRD6</accession>
<dbReference type="Pfam" id="PF23562">
    <property type="entry name" value="AMP-binding_C_3"/>
    <property type="match status" value="1"/>
</dbReference>
<organism evidence="6 7">
    <name type="scientific">Hohenbuehelia grisea</name>
    <dbReference type="NCBI Taxonomy" id="104357"/>
    <lineage>
        <taxon>Eukaryota</taxon>
        <taxon>Fungi</taxon>
        <taxon>Dikarya</taxon>
        <taxon>Basidiomycota</taxon>
        <taxon>Agaricomycotina</taxon>
        <taxon>Agaricomycetes</taxon>
        <taxon>Agaricomycetidae</taxon>
        <taxon>Agaricales</taxon>
        <taxon>Pleurotineae</taxon>
        <taxon>Pleurotaceae</taxon>
        <taxon>Hohenbuehelia</taxon>
    </lineage>
</organism>
<dbReference type="Gene3D" id="3.40.50.720">
    <property type="entry name" value="NAD(P)-binding Rossmann-like Domain"/>
    <property type="match status" value="1"/>
</dbReference>
<dbReference type="InterPro" id="IPR000873">
    <property type="entry name" value="AMP-dep_synth/lig_dom"/>
</dbReference>
<evidence type="ECO:0000313" key="7">
    <source>
        <dbReference type="Proteomes" id="UP001556367"/>
    </source>
</evidence>
<dbReference type="Proteomes" id="UP001556367">
    <property type="component" value="Unassembled WGS sequence"/>
</dbReference>
<evidence type="ECO:0008006" key="8">
    <source>
        <dbReference type="Google" id="ProtNLM"/>
    </source>
</evidence>
<reference evidence="7" key="1">
    <citation type="submission" date="2024-06" db="EMBL/GenBank/DDBJ databases">
        <title>Multi-omics analyses provide insights into the biosynthesis of the anticancer antibiotic pleurotin in Hohenbuehelia grisea.</title>
        <authorList>
            <person name="Weaver J.A."/>
            <person name="Alberti F."/>
        </authorList>
    </citation>
    <scope>NUCLEOTIDE SEQUENCE [LARGE SCALE GENOMIC DNA]</scope>
    <source>
        <strain evidence="7">T-177</strain>
    </source>
</reference>
<feature type="region of interest" description="Disordered" evidence="3">
    <location>
        <begin position="1"/>
        <end position="23"/>
    </location>
</feature>
<dbReference type="Pfam" id="PF00501">
    <property type="entry name" value="AMP-binding"/>
    <property type="match status" value="1"/>
</dbReference>